<dbReference type="InterPro" id="IPR032675">
    <property type="entry name" value="LRR_dom_sf"/>
</dbReference>
<dbReference type="Proteomes" id="UP001367676">
    <property type="component" value="Unassembled WGS sequence"/>
</dbReference>
<organism evidence="1 2">
    <name type="scientific">Parthenolecanium corni</name>
    <dbReference type="NCBI Taxonomy" id="536013"/>
    <lineage>
        <taxon>Eukaryota</taxon>
        <taxon>Metazoa</taxon>
        <taxon>Ecdysozoa</taxon>
        <taxon>Arthropoda</taxon>
        <taxon>Hexapoda</taxon>
        <taxon>Insecta</taxon>
        <taxon>Pterygota</taxon>
        <taxon>Neoptera</taxon>
        <taxon>Paraneoptera</taxon>
        <taxon>Hemiptera</taxon>
        <taxon>Sternorrhyncha</taxon>
        <taxon>Coccoidea</taxon>
        <taxon>Coccidae</taxon>
        <taxon>Parthenolecanium</taxon>
    </lineage>
</organism>
<comment type="caution">
    <text evidence="1">The sequence shown here is derived from an EMBL/GenBank/DDBJ whole genome shotgun (WGS) entry which is preliminary data.</text>
</comment>
<gene>
    <name evidence="1" type="ORF">V9T40_001228</name>
</gene>
<protein>
    <submittedName>
        <fullName evidence="1">Uncharacterized protein</fullName>
    </submittedName>
</protein>
<dbReference type="EMBL" id="JBBCAQ010000034">
    <property type="protein sequence ID" value="KAK7580599.1"/>
    <property type="molecule type" value="Genomic_DNA"/>
</dbReference>
<sequence>MCFLGGRVPPPLYVICLKTIIKLLRNGLEKCDEDEARRASKDLFRKTGIRVANDVMLTAFHGNFWTEISTIFSYLKLPAVICDWSPPILEQIKVHQTAKQILITNPPRTLRAEDVLAMVGNSASVDFEGELFWRSQPFENRLKQTFENEHESWLSSSQNVIRIMHCAYEKIPKYLSKDYQAEGLLELHLGMVNISIDELAKLLQKLPSLILLRSYKMVKALYYLHSQDWKNGKLLKKYQLQNLDADFSYVACCTLTVDRMLPMDALQLATELCPEAIHVRVRFDCSTHHGILEPLVGLKKLKHLSAVCVTNGELSLLDFTDIEPVLQQHGEQLRFLELKVIDAVDIHKIINSCPKLETLVLSGNDYVTPKCSNQCSSSVVSKLRKLKILFFAEGGDVVSKNYVPSCFWYSTLLPSSGLNNGWQNELRGVNGRQKSYVCNCANKNNNNDDNNNVSGNNVVCQISTLITTA</sequence>
<name>A0AAN9TEK0_9HEMI</name>
<proteinExistence type="predicted"/>
<dbReference type="SUPFAM" id="SSF52047">
    <property type="entry name" value="RNI-like"/>
    <property type="match status" value="1"/>
</dbReference>
<keyword evidence="2" id="KW-1185">Reference proteome</keyword>
<dbReference type="AlphaFoldDB" id="A0AAN9TEK0"/>
<reference evidence="1 2" key="1">
    <citation type="submission" date="2024-03" db="EMBL/GenBank/DDBJ databases">
        <title>Adaptation during the transition from Ophiocordyceps entomopathogen to insect associate is accompanied by gene loss and intensified selection.</title>
        <authorList>
            <person name="Ward C.M."/>
            <person name="Onetto C.A."/>
            <person name="Borneman A.R."/>
        </authorList>
    </citation>
    <scope>NUCLEOTIDE SEQUENCE [LARGE SCALE GENOMIC DNA]</scope>
    <source>
        <strain evidence="1">AWRI1</strain>
        <tissue evidence="1">Single Adult Female</tissue>
    </source>
</reference>
<evidence type="ECO:0000313" key="2">
    <source>
        <dbReference type="Proteomes" id="UP001367676"/>
    </source>
</evidence>
<accession>A0AAN9TEK0</accession>
<dbReference type="Gene3D" id="3.80.10.10">
    <property type="entry name" value="Ribonuclease Inhibitor"/>
    <property type="match status" value="1"/>
</dbReference>
<evidence type="ECO:0000313" key="1">
    <source>
        <dbReference type="EMBL" id="KAK7580599.1"/>
    </source>
</evidence>